<feature type="domain" description="Inosine/uridine-preferring nucleoside hydrolase" evidence="3">
    <location>
        <begin position="18"/>
        <end position="249"/>
    </location>
</feature>
<dbReference type="AlphaFoldDB" id="A0A4R5KUC7"/>
<dbReference type="EMBL" id="SMRT01000002">
    <property type="protein sequence ID" value="TDF99501.1"/>
    <property type="molecule type" value="Genomic_DNA"/>
</dbReference>
<evidence type="ECO:0000313" key="4">
    <source>
        <dbReference type="EMBL" id="TDF99501.1"/>
    </source>
</evidence>
<keyword evidence="2" id="KW-0326">Glycosidase</keyword>
<reference evidence="4 5" key="1">
    <citation type="submission" date="2019-03" db="EMBL/GenBank/DDBJ databases">
        <title>This is whole genome sequence of Paenibacillus sp MS74 strain.</title>
        <authorList>
            <person name="Trinh H.N."/>
        </authorList>
    </citation>
    <scope>NUCLEOTIDE SEQUENCE [LARGE SCALE GENOMIC DNA]</scope>
    <source>
        <strain evidence="4 5">MS74</strain>
    </source>
</reference>
<dbReference type="PANTHER" id="PTHR12304:SF4">
    <property type="entry name" value="URIDINE NUCLEOSIDASE"/>
    <property type="match status" value="1"/>
</dbReference>
<accession>A0A4R5KUC7</accession>
<protein>
    <submittedName>
        <fullName evidence="4">Nucleoside hydrolase</fullName>
    </submittedName>
</protein>
<keyword evidence="1 4" id="KW-0378">Hydrolase</keyword>
<dbReference type="Proteomes" id="UP000295636">
    <property type="component" value="Unassembled WGS sequence"/>
</dbReference>
<dbReference type="InterPro" id="IPR023186">
    <property type="entry name" value="IUNH"/>
</dbReference>
<dbReference type="PANTHER" id="PTHR12304">
    <property type="entry name" value="INOSINE-URIDINE PREFERRING NUCLEOSIDE HYDROLASE"/>
    <property type="match status" value="1"/>
</dbReference>
<dbReference type="SUPFAM" id="SSF53590">
    <property type="entry name" value="Nucleoside hydrolase"/>
    <property type="match status" value="1"/>
</dbReference>
<evidence type="ECO:0000256" key="1">
    <source>
        <dbReference type="ARBA" id="ARBA00022801"/>
    </source>
</evidence>
<evidence type="ECO:0000256" key="2">
    <source>
        <dbReference type="ARBA" id="ARBA00023295"/>
    </source>
</evidence>
<dbReference type="OrthoDB" id="2530052at2"/>
<organism evidence="4 5">
    <name type="scientific">Paenibacillus piri</name>
    <dbReference type="NCBI Taxonomy" id="2547395"/>
    <lineage>
        <taxon>Bacteria</taxon>
        <taxon>Bacillati</taxon>
        <taxon>Bacillota</taxon>
        <taxon>Bacilli</taxon>
        <taxon>Bacillales</taxon>
        <taxon>Paenibacillaceae</taxon>
        <taxon>Paenibacillus</taxon>
    </lineage>
</organism>
<proteinExistence type="predicted"/>
<dbReference type="Pfam" id="PF01156">
    <property type="entry name" value="IU_nuc_hydro"/>
    <property type="match status" value="1"/>
</dbReference>
<sequence length="305" mass="34847">MNYNQYAFTVPKEQMIRVITNTDAKNEGDDQYAIVHTLLSPRFDNRGFIAAHFGDAKTKTSMEDSYKEIETIFDLMSIPKNGLIFRGATHSLKDETTPVPSEGAELIIREALSDDPRPLFVTFLGPLTDMASALLMEPRIADKLTVIWIGGGAYPNGGPEYNLHNDIHAANLVFKSKVPVWQVPRDVYQQVIVSIAELEHRVRPHREIGKYLFDQLVEYGQSVHAIRSSYRTGECWCLGDSPVVGLLLFEHAYHYDLVPAPQFTDDYKYIESPDNRPIRVYKHIDSRFIMEDFYAKLALFAEKRK</sequence>
<dbReference type="Gene3D" id="3.90.245.10">
    <property type="entry name" value="Ribonucleoside hydrolase-like"/>
    <property type="match status" value="1"/>
</dbReference>
<dbReference type="InterPro" id="IPR036452">
    <property type="entry name" value="Ribo_hydro-like"/>
</dbReference>
<comment type="caution">
    <text evidence="4">The sequence shown here is derived from an EMBL/GenBank/DDBJ whole genome shotgun (WGS) entry which is preliminary data.</text>
</comment>
<gene>
    <name evidence="4" type="ORF">E1757_06540</name>
</gene>
<dbReference type="GO" id="GO:0005829">
    <property type="term" value="C:cytosol"/>
    <property type="evidence" value="ECO:0007669"/>
    <property type="project" value="TreeGrafter"/>
</dbReference>
<evidence type="ECO:0000313" key="5">
    <source>
        <dbReference type="Proteomes" id="UP000295636"/>
    </source>
</evidence>
<keyword evidence="5" id="KW-1185">Reference proteome</keyword>
<name>A0A4R5KUC7_9BACL</name>
<dbReference type="RefSeq" id="WP_133226038.1">
    <property type="nucleotide sequence ID" value="NZ_SMRT01000002.1"/>
</dbReference>
<evidence type="ECO:0000259" key="3">
    <source>
        <dbReference type="Pfam" id="PF01156"/>
    </source>
</evidence>
<dbReference type="InterPro" id="IPR001910">
    <property type="entry name" value="Inosine/uridine_hydrolase_dom"/>
</dbReference>
<dbReference type="GO" id="GO:0008477">
    <property type="term" value="F:purine nucleosidase activity"/>
    <property type="evidence" value="ECO:0007669"/>
    <property type="project" value="TreeGrafter"/>
</dbReference>
<dbReference type="GO" id="GO:0006152">
    <property type="term" value="P:purine nucleoside catabolic process"/>
    <property type="evidence" value="ECO:0007669"/>
    <property type="project" value="TreeGrafter"/>
</dbReference>